<keyword evidence="2" id="KW-0539">Nucleus</keyword>
<organism evidence="3 4">
    <name type="scientific">Pneumocystis wakefieldiae</name>
    <dbReference type="NCBI Taxonomy" id="38082"/>
    <lineage>
        <taxon>Eukaryota</taxon>
        <taxon>Fungi</taxon>
        <taxon>Dikarya</taxon>
        <taxon>Ascomycota</taxon>
        <taxon>Taphrinomycotina</taxon>
        <taxon>Pneumocystomycetes</taxon>
        <taxon>Pneumocystaceae</taxon>
        <taxon>Pneumocystis</taxon>
    </lineage>
</organism>
<comment type="subcellular location">
    <subcellularLocation>
        <location evidence="1">Nucleus</location>
    </subcellularLocation>
</comment>
<evidence type="ECO:0000256" key="2">
    <source>
        <dbReference type="ARBA" id="ARBA00023242"/>
    </source>
</evidence>
<dbReference type="EMBL" id="CP054538">
    <property type="protein sequence ID" value="QSL65681.1"/>
    <property type="molecule type" value="Genomic_DNA"/>
</dbReference>
<sequence length="893" mass="102672">MSELSYYWDLASEDAELRTQAAIGLIESVKLSIHKNQEIKNIERSENFLENVLGEKGLYAVTRLVKGLSSSRGHSRLGFSTALSEDLDVEEIVKLIEKYNEEKGDHSAQEERDFLFGKLFGIKAILVSKILERTKSVEKIEKVIDALLGLSLKKGWLREPCFFVLNDILIQLKDFPQYEKVCGLTLKKICDLKMSRTPEGVGIILTIHKFKDLESIGNTQWSPLNPLDSSNLEILAKVLRNDSIDSETKQNGNWNAKLHFVWNIIIETYTLGTNKAVNSSLLEFWTKVIDESFFSAASSLERKFLGFKVFNIALSKIENSDIPHLFSKNFMRCFINHLSDENRYLNKISNKVISCIISTANTRQKAILPIIESLLGPLGALNFDKITKTKLVESLISLADETTLWDILQLLKTITCSPYSKNEDIDQKRQISIDMMLGILRNKKCNKSNEWIINYITFFVTYGYFEPKSKNFEHSFSTNTKTILRSRLSSSLAYLNSKNHSIEHNKNSQKQFFWSSFIIELIISLSESEKYNLSINMDPETLEIRDKSIKIFKKVLIKKYDSEKKTTQELFAFELLYSLSILQLFNGDPEASSVLEELKICYNDFFKKKIELSENAIEILTDILLGFLSKHSVLFRKLVEQTFRYLSDKINHKCLLLLINVLQANENSGKDTLFEEIASDEDYNIIDNDSKSLDNHDKTDTEEDFNNKINDIKKDNIFNESLDNSLSISDEDVENDSEKSIDDEEIKVLDLLDIFLELRNEDPIILDLVLPLLILIRTTSSDIVSNRARNLIGNKLCKAKINLNEIEVEHAFDILKKIHEDALKIKKKGTGIPYSQSSIFLVKIIIFKDINYIDQILKIYSTTFNTWITKKKIKLQASLFTDLINWGAQFRQK</sequence>
<dbReference type="OrthoDB" id="342531at2759"/>
<dbReference type="Pfam" id="PF04931">
    <property type="entry name" value="DNA_pol_phi"/>
    <property type="match status" value="1"/>
</dbReference>
<evidence type="ECO:0000313" key="3">
    <source>
        <dbReference type="EMBL" id="QSL65681.1"/>
    </source>
</evidence>
<evidence type="ECO:0000313" key="4">
    <source>
        <dbReference type="Proteomes" id="UP000663699"/>
    </source>
</evidence>
<evidence type="ECO:0008006" key="5">
    <source>
        <dbReference type="Google" id="ProtNLM"/>
    </source>
</evidence>
<protein>
    <recommendedName>
        <fullName evidence="5">DNA polymerase V</fullName>
    </recommendedName>
</protein>
<gene>
    <name evidence="3" type="ORF">MERGE_002994</name>
</gene>
<dbReference type="PANTHER" id="PTHR13213:SF2">
    <property type="entry name" value="MYB-BINDING PROTEIN 1A"/>
    <property type="match status" value="1"/>
</dbReference>
<dbReference type="InterPro" id="IPR007015">
    <property type="entry name" value="DNA_pol_V/MYBBP1A"/>
</dbReference>
<keyword evidence="4" id="KW-1185">Reference proteome</keyword>
<evidence type="ECO:0000256" key="1">
    <source>
        <dbReference type="ARBA" id="ARBA00004123"/>
    </source>
</evidence>
<proteinExistence type="predicted"/>
<dbReference type="GO" id="GO:0000182">
    <property type="term" value="F:rDNA binding"/>
    <property type="evidence" value="ECO:0007669"/>
    <property type="project" value="TreeGrafter"/>
</dbReference>
<dbReference type="GO" id="GO:0006355">
    <property type="term" value="P:regulation of DNA-templated transcription"/>
    <property type="evidence" value="ECO:0007669"/>
    <property type="project" value="InterPro"/>
</dbReference>
<dbReference type="GO" id="GO:0005730">
    <property type="term" value="C:nucleolus"/>
    <property type="evidence" value="ECO:0007669"/>
    <property type="project" value="InterPro"/>
</dbReference>
<accession>A0A899FV82</accession>
<dbReference type="Proteomes" id="UP000663699">
    <property type="component" value="Chromosome 7"/>
</dbReference>
<dbReference type="PANTHER" id="PTHR13213">
    <property type="entry name" value="MYB-BINDING PROTEIN 1A FAMILY MEMBER"/>
    <property type="match status" value="1"/>
</dbReference>
<dbReference type="AlphaFoldDB" id="A0A899FV82"/>
<name>A0A899FV82_9ASCO</name>
<reference evidence="3" key="1">
    <citation type="submission" date="2020-06" db="EMBL/GenBank/DDBJ databases">
        <title>Genomes of multiple members of Pneumocystis genus reveal paths to human pathogen Pneumocystis jirovecii.</title>
        <authorList>
            <person name="Cisse O.H."/>
            <person name="Ma L."/>
            <person name="Dekker J."/>
            <person name="Khil P."/>
            <person name="Jo J."/>
            <person name="Brenchley J."/>
            <person name="Blair R."/>
            <person name="Pahar B."/>
            <person name="Chabe M."/>
            <person name="Van Rompay K.A."/>
            <person name="Keesler R."/>
            <person name="Sukura A."/>
            <person name="Hirsch V."/>
            <person name="Kutty G."/>
            <person name="Liu Y."/>
            <person name="Peng L."/>
            <person name="Chen J."/>
            <person name="Song J."/>
            <person name="Weissenbacher-Lang C."/>
            <person name="Xu J."/>
            <person name="Upham N.S."/>
            <person name="Stajich J.E."/>
            <person name="Cuomo C.A."/>
            <person name="Cushion M.T."/>
            <person name="Kovacs J.A."/>
        </authorList>
    </citation>
    <scope>NUCLEOTIDE SEQUENCE</scope>
    <source>
        <strain evidence="3">2A</strain>
    </source>
</reference>